<dbReference type="AlphaFoldDB" id="A0AA36FM91"/>
<gene>
    <name evidence="1" type="ORF">OCTVUL_1B001437</name>
</gene>
<evidence type="ECO:0000313" key="2">
    <source>
        <dbReference type="Proteomes" id="UP001162480"/>
    </source>
</evidence>
<sequence>MQTVHLWLTTRQKPITRRNSRDDRRQPCLTPVMMLQNSVPAFSSLTAASVGVQTLKDGGIHLKRNSLERNDATPIKQHPFFRHIN</sequence>
<dbReference type="Proteomes" id="UP001162480">
    <property type="component" value="Chromosome 28"/>
</dbReference>
<reference evidence="1" key="1">
    <citation type="submission" date="2023-08" db="EMBL/GenBank/DDBJ databases">
        <authorList>
            <person name="Alioto T."/>
            <person name="Alioto T."/>
            <person name="Gomez Garrido J."/>
        </authorList>
    </citation>
    <scope>NUCLEOTIDE SEQUENCE</scope>
</reference>
<proteinExistence type="predicted"/>
<accession>A0AA36FM91</accession>
<keyword evidence="2" id="KW-1185">Reference proteome</keyword>
<dbReference type="EMBL" id="OX597841">
    <property type="protein sequence ID" value="CAI9743017.1"/>
    <property type="molecule type" value="Genomic_DNA"/>
</dbReference>
<protein>
    <submittedName>
        <fullName evidence="1">Uncharacterized protein</fullName>
    </submittedName>
</protein>
<evidence type="ECO:0000313" key="1">
    <source>
        <dbReference type="EMBL" id="CAI9743017.1"/>
    </source>
</evidence>
<organism evidence="1 2">
    <name type="scientific">Octopus vulgaris</name>
    <name type="common">Common octopus</name>
    <dbReference type="NCBI Taxonomy" id="6645"/>
    <lineage>
        <taxon>Eukaryota</taxon>
        <taxon>Metazoa</taxon>
        <taxon>Spiralia</taxon>
        <taxon>Lophotrochozoa</taxon>
        <taxon>Mollusca</taxon>
        <taxon>Cephalopoda</taxon>
        <taxon>Coleoidea</taxon>
        <taxon>Octopodiformes</taxon>
        <taxon>Octopoda</taxon>
        <taxon>Incirrata</taxon>
        <taxon>Octopodidae</taxon>
        <taxon>Octopus</taxon>
    </lineage>
</organism>
<name>A0AA36FM91_OCTVU</name>